<reference evidence="1 2" key="1">
    <citation type="submission" date="2018-06" db="EMBL/GenBank/DDBJ databases">
        <authorList>
            <consortium name="Pathogen Informatics"/>
            <person name="Doyle S."/>
        </authorList>
    </citation>
    <scope>NUCLEOTIDE SEQUENCE [LARGE SCALE GENOMIC DNA]</scope>
    <source>
        <strain evidence="1 2">NCTC10283</strain>
    </source>
</reference>
<gene>
    <name evidence="1" type="ORF">NCTC10283_01409</name>
</gene>
<sequence>MFKLTKHYFDNIDTHGNLVIAYAAELSVLGITIPFSSVITLKEDGELQEKPLLKRAELHSQMGGRGFKQAELNAQGEWRSLANPLPEVELFQVEGKKDKVKSVKWHVHTPLAKCEFTKSDLSIKGLGYAETLTMDIEPWHLPLKELYWGRFLSPTHSVVWLEWRGENPIRLLYHDGMLQDDFKFKNNVITYEFGEIVLRDTRVIKDEPLVNLAAHFPMVKKLFKKEFFETREKKFVSRGTLTLHDGTPCEGFALYERVLWNSVK</sequence>
<keyword evidence="2" id="KW-1185">Reference proteome</keyword>
<dbReference type="AlphaFoldDB" id="A0A376BRM2"/>
<dbReference type="EMBL" id="UFSO01000003">
    <property type="protein sequence ID" value="SSY79549.1"/>
    <property type="molecule type" value="Genomic_DNA"/>
</dbReference>
<accession>A0A376BRM2</accession>
<dbReference type="STRING" id="1120980.GCA_000745955_01305"/>
<name>A0A376BRM2_9NEIS</name>
<dbReference type="Proteomes" id="UP000254209">
    <property type="component" value="Unassembled WGS sequence"/>
</dbReference>
<organism evidence="1 2">
    <name type="scientific">Alysiella crassa</name>
    <dbReference type="NCBI Taxonomy" id="153491"/>
    <lineage>
        <taxon>Bacteria</taxon>
        <taxon>Pseudomonadati</taxon>
        <taxon>Pseudomonadota</taxon>
        <taxon>Betaproteobacteria</taxon>
        <taxon>Neisseriales</taxon>
        <taxon>Neisseriaceae</taxon>
        <taxon>Alysiella</taxon>
    </lineage>
</organism>
<evidence type="ECO:0000313" key="2">
    <source>
        <dbReference type="Proteomes" id="UP000254209"/>
    </source>
</evidence>
<proteinExistence type="predicted"/>
<evidence type="ECO:0000313" key="1">
    <source>
        <dbReference type="EMBL" id="SSY79549.1"/>
    </source>
</evidence>
<dbReference type="RefSeq" id="WP_034292827.1">
    <property type="nucleotide sequence ID" value="NZ_CP091519.2"/>
</dbReference>
<protein>
    <submittedName>
        <fullName evidence="1">Uncharacterized protein</fullName>
    </submittedName>
</protein>
<dbReference type="OrthoDB" id="1422574at2"/>